<dbReference type="OrthoDB" id="7874140at2"/>
<dbReference type="Proteomes" id="UP000309747">
    <property type="component" value="Unassembled WGS sequence"/>
</dbReference>
<protein>
    <submittedName>
        <fullName evidence="1">Uncharacterized protein</fullName>
    </submittedName>
</protein>
<keyword evidence="2" id="KW-1185">Reference proteome</keyword>
<accession>A0A4U0R8X7</accession>
<proteinExistence type="predicted"/>
<name>A0A4U0R8X7_9RHOB</name>
<reference evidence="1 2" key="1">
    <citation type="submission" date="2019-04" db="EMBL/GenBank/DDBJ databases">
        <authorList>
            <person name="Li J."/>
        </authorList>
    </citation>
    <scope>NUCLEOTIDE SEQUENCE [LARGE SCALE GENOMIC DNA]</scope>
    <source>
        <strain evidence="1 2">KCTC 42687</strain>
    </source>
</reference>
<sequence>MIEGFCQGGPLPAFGGVMATARDWASWATRAELKAYCFATFEAMNAQDQAAFRELLKRRAAS</sequence>
<dbReference type="AlphaFoldDB" id="A0A4U0R8X7"/>
<evidence type="ECO:0000313" key="2">
    <source>
        <dbReference type="Proteomes" id="UP000309747"/>
    </source>
</evidence>
<organism evidence="1 2">
    <name type="scientific">Paracoccus gahaiensis</name>
    <dbReference type="NCBI Taxonomy" id="1706839"/>
    <lineage>
        <taxon>Bacteria</taxon>
        <taxon>Pseudomonadati</taxon>
        <taxon>Pseudomonadota</taxon>
        <taxon>Alphaproteobacteria</taxon>
        <taxon>Rhodobacterales</taxon>
        <taxon>Paracoccaceae</taxon>
        <taxon>Paracoccus</taxon>
    </lineage>
</organism>
<dbReference type="EMBL" id="SUNI01000009">
    <property type="protein sequence ID" value="TJZ91613.1"/>
    <property type="molecule type" value="Genomic_DNA"/>
</dbReference>
<gene>
    <name evidence="1" type="ORF">FA743_10985</name>
</gene>
<evidence type="ECO:0000313" key="1">
    <source>
        <dbReference type="EMBL" id="TJZ91613.1"/>
    </source>
</evidence>
<comment type="caution">
    <text evidence="1">The sequence shown here is derived from an EMBL/GenBank/DDBJ whole genome shotgun (WGS) entry which is preliminary data.</text>
</comment>